<proteinExistence type="predicted"/>
<evidence type="ECO:0000313" key="1">
    <source>
        <dbReference type="EMBL" id="ESR57216.1"/>
    </source>
</evidence>
<dbReference type="EMBL" id="KI536661">
    <property type="protein sequence ID" value="ESR57216.1"/>
    <property type="molecule type" value="Genomic_DNA"/>
</dbReference>
<gene>
    <name evidence="1" type="ORF">CICLE_v10023229mg</name>
</gene>
<protein>
    <submittedName>
        <fullName evidence="1">Uncharacterized protein</fullName>
    </submittedName>
</protein>
<dbReference type="InParanoid" id="V4U4Y5"/>
<dbReference type="Proteomes" id="UP000030687">
    <property type="component" value="Unassembled WGS sequence"/>
</dbReference>
<name>V4U4Y5_CITCL</name>
<keyword evidence="2" id="KW-1185">Reference proteome</keyword>
<reference evidence="1 2" key="1">
    <citation type="submission" date="2013-10" db="EMBL/GenBank/DDBJ databases">
        <authorList>
            <consortium name="International Citrus Genome Consortium"/>
            <person name="Jenkins J."/>
            <person name="Schmutz J."/>
            <person name="Prochnik S."/>
            <person name="Rokhsar D."/>
            <person name="Gmitter F."/>
            <person name="Ollitrault P."/>
            <person name="Machado M."/>
            <person name="Talon M."/>
            <person name="Wincker P."/>
            <person name="Jaillon O."/>
            <person name="Morgante M."/>
        </authorList>
    </citation>
    <scope>NUCLEOTIDE SEQUENCE</scope>
    <source>
        <strain evidence="2">cv. Clemenules</strain>
    </source>
</reference>
<dbReference type="KEGG" id="cic:CICLE_v10023229mg"/>
<evidence type="ECO:0000313" key="2">
    <source>
        <dbReference type="Proteomes" id="UP000030687"/>
    </source>
</evidence>
<dbReference type="Gramene" id="ESR57216">
    <property type="protein sequence ID" value="ESR57216"/>
    <property type="gene ID" value="CICLE_v10023229mg"/>
</dbReference>
<sequence length="66" mass="7984">MHWHRCTGSTYQENVKFRHTNKYLETRAHACNKDMQLMKTHMSTHGGKMIRTQHIRYSCRFINFPS</sequence>
<accession>V4U4Y5</accession>
<dbReference type="AlphaFoldDB" id="V4U4Y5"/>
<organism evidence="1 2">
    <name type="scientific">Citrus clementina</name>
    <name type="common">Clementine</name>
    <name type="synonym">Citrus deliciosa x Citrus sinensis</name>
    <dbReference type="NCBI Taxonomy" id="85681"/>
    <lineage>
        <taxon>Eukaryota</taxon>
        <taxon>Viridiplantae</taxon>
        <taxon>Streptophyta</taxon>
        <taxon>Embryophyta</taxon>
        <taxon>Tracheophyta</taxon>
        <taxon>Spermatophyta</taxon>
        <taxon>Magnoliopsida</taxon>
        <taxon>eudicotyledons</taxon>
        <taxon>Gunneridae</taxon>
        <taxon>Pentapetalae</taxon>
        <taxon>rosids</taxon>
        <taxon>malvids</taxon>
        <taxon>Sapindales</taxon>
        <taxon>Rutaceae</taxon>
        <taxon>Aurantioideae</taxon>
        <taxon>Citrus</taxon>
    </lineage>
</organism>